<evidence type="ECO:0000256" key="7">
    <source>
        <dbReference type="RuleBase" id="RU004003"/>
    </source>
</evidence>
<dbReference type="InterPro" id="IPR005644">
    <property type="entry name" value="NolW-like"/>
</dbReference>
<keyword evidence="3 9" id="KW-0732">Signal</keyword>
<dbReference type="InterPro" id="IPR038591">
    <property type="entry name" value="NolW-like_sf"/>
</dbReference>
<dbReference type="Gene3D" id="3.30.1370.120">
    <property type="match status" value="1"/>
</dbReference>
<evidence type="ECO:0000256" key="5">
    <source>
        <dbReference type="ARBA" id="ARBA00023136"/>
    </source>
</evidence>
<dbReference type="AlphaFoldDB" id="G9ZGK9"/>
<name>G9ZGK9_9GAMM</name>
<dbReference type="InterPro" id="IPR013355">
    <property type="entry name" value="Pilus_4_PilQ"/>
</dbReference>
<dbReference type="NCBIfam" id="TIGR02515">
    <property type="entry name" value="IV_pilus_PilQ"/>
    <property type="match status" value="1"/>
</dbReference>
<evidence type="ECO:0000256" key="9">
    <source>
        <dbReference type="SAM" id="SignalP"/>
    </source>
</evidence>
<proteinExistence type="inferred from homology"/>
<evidence type="ECO:0000256" key="8">
    <source>
        <dbReference type="RuleBase" id="RU004004"/>
    </source>
</evidence>
<evidence type="ECO:0000256" key="2">
    <source>
        <dbReference type="ARBA" id="ARBA00022448"/>
    </source>
</evidence>
<dbReference type="HOGENOM" id="CLU_006756_0_2_6"/>
<dbReference type="PANTHER" id="PTHR30604">
    <property type="entry name" value="PROTEIN TRANSPORT PROTEIN HOFQ"/>
    <property type="match status" value="1"/>
</dbReference>
<keyword evidence="4" id="KW-0653">Protein transport</keyword>
<dbReference type="Pfam" id="PF11741">
    <property type="entry name" value="AMIN"/>
    <property type="match status" value="2"/>
</dbReference>
<dbReference type="Gene3D" id="3.30.1370.130">
    <property type="match status" value="1"/>
</dbReference>
<dbReference type="Proteomes" id="UP000004750">
    <property type="component" value="Unassembled WGS sequence"/>
</dbReference>
<comment type="caution">
    <text evidence="11">The sequence shown here is derived from an EMBL/GenBank/DDBJ whole genome shotgun (WGS) entry which is preliminary data.</text>
</comment>
<feature type="chain" id="PRO_5003529853" evidence="9">
    <location>
        <begin position="21"/>
        <end position="737"/>
    </location>
</feature>
<dbReference type="Gene3D" id="2.60.40.3470">
    <property type="match status" value="1"/>
</dbReference>
<dbReference type="Pfam" id="PF07660">
    <property type="entry name" value="STN"/>
    <property type="match status" value="1"/>
</dbReference>
<protein>
    <submittedName>
        <fullName evidence="11">Type IV pilus secretin PilQ</fullName>
    </submittedName>
</protein>
<dbReference type="STRING" id="797473.HMPREF9080_01913"/>
<dbReference type="InterPro" id="IPR051808">
    <property type="entry name" value="Type_IV_pilus_biogenesis"/>
</dbReference>
<dbReference type="InterPro" id="IPR004846">
    <property type="entry name" value="T2SS/T3SS_dom"/>
</dbReference>
<dbReference type="PANTHER" id="PTHR30604:SF1">
    <property type="entry name" value="DNA UTILIZATION PROTEIN HOFQ"/>
    <property type="match status" value="1"/>
</dbReference>
<feature type="signal peptide" evidence="9">
    <location>
        <begin position="1"/>
        <end position="20"/>
    </location>
</feature>
<evidence type="ECO:0000256" key="3">
    <source>
        <dbReference type="ARBA" id="ARBA00022729"/>
    </source>
</evidence>
<evidence type="ECO:0000313" key="12">
    <source>
        <dbReference type="Proteomes" id="UP000004750"/>
    </source>
</evidence>
<feature type="domain" description="Secretin/TonB short N-terminal" evidence="10">
    <location>
        <begin position="309"/>
        <end position="357"/>
    </location>
</feature>
<dbReference type="InterPro" id="IPR001775">
    <property type="entry name" value="GspD/PilQ"/>
</dbReference>
<dbReference type="Pfam" id="PF00263">
    <property type="entry name" value="Secretin"/>
    <property type="match status" value="1"/>
</dbReference>
<keyword evidence="2 8" id="KW-0813">Transport</keyword>
<keyword evidence="6" id="KW-0998">Cell outer membrane</keyword>
<evidence type="ECO:0000256" key="6">
    <source>
        <dbReference type="ARBA" id="ARBA00023237"/>
    </source>
</evidence>
<dbReference type="PATRIC" id="fig|797473.3.peg.1560"/>
<dbReference type="GO" id="GO:0009306">
    <property type="term" value="P:protein secretion"/>
    <property type="evidence" value="ECO:0007669"/>
    <property type="project" value="InterPro"/>
</dbReference>
<evidence type="ECO:0000256" key="1">
    <source>
        <dbReference type="ARBA" id="ARBA00004370"/>
    </source>
</evidence>
<comment type="similarity">
    <text evidence="7">Belongs to the bacterial secretin family.</text>
</comment>
<evidence type="ECO:0000259" key="10">
    <source>
        <dbReference type="SMART" id="SM00965"/>
    </source>
</evidence>
<accession>G9ZGK9</accession>
<evidence type="ECO:0000256" key="4">
    <source>
        <dbReference type="ARBA" id="ARBA00022927"/>
    </source>
</evidence>
<dbReference type="InterPro" id="IPR011662">
    <property type="entry name" value="Secretin/TonB_short_N"/>
</dbReference>
<sequence length="737" mass="79166">MDMKHIFTGSLLLLSSGLYAASISGVEHGSGAGGYQVIFKNAGVKPQAFNTDSSIVLDFPNTTSSMRSRGVDVAQNGIYNVEVIPGQGRTRAVINLSAPTTYNVSLQGQDVVVSVAANTGRVAKPANNNATGGFRGAVNRQVGVGTATVGRGVNTVTALAPKFNKLGNGNGAQFTFNLPSPDTVVNLRKDGNRVVAEIPGISIANNEQKQLDVRDYSTPVNTATIQRAGRGAKITLDMGGNAYEFVNYQSGTAYTIEIRKPAQSTQDRKVQELLGFGSGKQYRGEPLSLNFQDIEVRAVLQIISEFTKNNIVVSDGVTGNITLRLDNVPWDQALDIILKTKGLDKRESGGVIYVATLDELRDSELKVLSTLKEKRDLTPTRIDRIQVQFARAVDLKKLIEEAKKNSSSSTSGTSYNNTVDSILSDRGSVSVDERTNTLIVNDIPEKIQAVRELVAELDKPVKQVLIDSRIVLTEDNYARDLGARFGVSFVNPNRNSLVAGSGKNEATTKLALDTLNGTTPRTLPDLSNRLGVNMPVTSGSGNPASYGLSILSGDFLVDLELSALQTEGRVEILSSPRVVTQDGAVAEVWSGTEVPIVTKDEDGTNNLETVTAALRLNVTPRIAPNNMVDMELNINNDELGNNVSVAGQTQVTKLTSGVKTNVLVDNGETIVLGGVYKQTQKASTNKVPLLGDIPVIGNAFKKNSRTFNKSEMLIFVTPRIVDKRLVDNDKFSNLPSR</sequence>
<keyword evidence="5" id="KW-0472">Membrane</keyword>
<dbReference type="InterPro" id="IPR021731">
    <property type="entry name" value="AMIN_dom"/>
</dbReference>
<dbReference type="GO" id="GO:0009279">
    <property type="term" value="C:cell outer membrane"/>
    <property type="evidence" value="ECO:0007669"/>
    <property type="project" value="UniProtKB-SubCell"/>
</dbReference>
<dbReference type="EMBL" id="AGCM01000110">
    <property type="protein sequence ID" value="EHM53160.1"/>
    <property type="molecule type" value="Genomic_DNA"/>
</dbReference>
<evidence type="ECO:0000313" key="11">
    <source>
        <dbReference type="EMBL" id="EHM53160.1"/>
    </source>
</evidence>
<gene>
    <name evidence="11" type="ORF">HMPREF9080_01913</name>
</gene>
<organism evidence="11 12">
    <name type="scientific">Cardiobacterium valvarum F0432</name>
    <dbReference type="NCBI Taxonomy" id="797473"/>
    <lineage>
        <taxon>Bacteria</taxon>
        <taxon>Pseudomonadati</taxon>
        <taxon>Pseudomonadota</taxon>
        <taxon>Gammaproteobacteria</taxon>
        <taxon>Cardiobacteriales</taxon>
        <taxon>Cardiobacteriaceae</taxon>
        <taxon>Cardiobacterium</taxon>
    </lineage>
</organism>
<reference evidence="11 12" key="1">
    <citation type="submission" date="2011-08" db="EMBL/GenBank/DDBJ databases">
        <authorList>
            <person name="Weinstock G."/>
            <person name="Sodergren E."/>
            <person name="Clifton S."/>
            <person name="Fulton L."/>
            <person name="Fulton B."/>
            <person name="Courtney L."/>
            <person name="Fronick C."/>
            <person name="Harrison M."/>
            <person name="Strong C."/>
            <person name="Farmer C."/>
            <person name="Delahaunty K."/>
            <person name="Markovic C."/>
            <person name="Hall O."/>
            <person name="Minx P."/>
            <person name="Tomlinson C."/>
            <person name="Mitreva M."/>
            <person name="Hou S."/>
            <person name="Chen J."/>
            <person name="Wollam A."/>
            <person name="Pepin K.H."/>
            <person name="Johnson M."/>
            <person name="Bhonagiri V."/>
            <person name="Zhang X."/>
            <person name="Suruliraj S."/>
            <person name="Warren W."/>
            <person name="Chinwalla A."/>
            <person name="Mardis E.R."/>
            <person name="Wilson R.K."/>
        </authorList>
    </citation>
    <scope>NUCLEOTIDE SEQUENCE [LARGE SCALE GENOMIC DNA]</scope>
    <source>
        <strain evidence="11 12">F0432</strain>
    </source>
</reference>
<dbReference type="PRINTS" id="PR00811">
    <property type="entry name" value="BCTERIALGSPD"/>
</dbReference>
<dbReference type="SMART" id="SM00965">
    <property type="entry name" value="STN"/>
    <property type="match status" value="1"/>
</dbReference>
<comment type="subcellular location">
    <subcellularLocation>
        <location evidence="8">Cell outer membrane</location>
    </subcellularLocation>
    <subcellularLocation>
        <location evidence="1">Membrane</location>
    </subcellularLocation>
</comment>
<dbReference type="Pfam" id="PF03958">
    <property type="entry name" value="Secretin_N"/>
    <property type="match status" value="1"/>
</dbReference>